<sequence length="275" mass="30124">MEVSSSMRLGEISWTQAKTAFDQGASAIIPLGSIEEHGPHVPMGDYVVIDEIAQRAAEASGDLVVPTMPFGYSEYFRQYPGTITLRPETLTNVVDDTIDCLIQHKARRIAIFNGHAGNSPILELLTRRVRRRIGLLIPIVSPLQVIQTPALIARVYGDGVQLGHGGEPMGSIMMALRPGSVHMERAADFGRKQVLGLPTDGLGAIVFRQARVFLPLDMQDVTPESGSLSDPSLASPERGRALLDFAVEYCAEFMRWFRTADPWREADTEAAPKGR</sequence>
<dbReference type="InterPro" id="IPR003785">
    <property type="entry name" value="Creatininase/forma_Hydrolase"/>
</dbReference>
<keyword evidence="3" id="KW-0378">Hydrolase</keyword>
<dbReference type="Proteomes" id="UP000318509">
    <property type="component" value="Unassembled WGS sequence"/>
</dbReference>
<dbReference type="GO" id="GO:0009231">
    <property type="term" value="P:riboflavin biosynthetic process"/>
    <property type="evidence" value="ECO:0007669"/>
    <property type="project" value="TreeGrafter"/>
</dbReference>
<comment type="cofactor">
    <cofactor evidence="1">
        <name>Zn(2+)</name>
        <dbReference type="ChEBI" id="CHEBI:29105"/>
    </cofactor>
</comment>
<evidence type="ECO:0000256" key="4">
    <source>
        <dbReference type="ARBA" id="ARBA00022833"/>
    </source>
</evidence>
<keyword evidence="2" id="KW-0479">Metal-binding</keyword>
<dbReference type="AlphaFoldDB" id="A0A537KCW8"/>
<evidence type="ECO:0000256" key="2">
    <source>
        <dbReference type="ARBA" id="ARBA00022723"/>
    </source>
</evidence>
<dbReference type="Pfam" id="PF02633">
    <property type="entry name" value="Creatininase"/>
    <property type="match status" value="1"/>
</dbReference>
<dbReference type="SUPFAM" id="SSF102215">
    <property type="entry name" value="Creatininase"/>
    <property type="match status" value="1"/>
</dbReference>
<dbReference type="EMBL" id="VBAK01000020">
    <property type="protein sequence ID" value="TMI93617.1"/>
    <property type="molecule type" value="Genomic_DNA"/>
</dbReference>
<organism evidence="6 7">
    <name type="scientific">Candidatus Segetimicrobium genomatis</name>
    <dbReference type="NCBI Taxonomy" id="2569760"/>
    <lineage>
        <taxon>Bacteria</taxon>
        <taxon>Bacillati</taxon>
        <taxon>Candidatus Sysuimicrobiota</taxon>
        <taxon>Candidatus Sysuimicrobiia</taxon>
        <taxon>Candidatus Sysuimicrobiales</taxon>
        <taxon>Candidatus Segetimicrobiaceae</taxon>
        <taxon>Candidatus Segetimicrobium</taxon>
    </lineage>
</organism>
<reference evidence="6 7" key="1">
    <citation type="journal article" date="2019" name="Nat. Microbiol.">
        <title>Mediterranean grassland soil C-N compound turnover is dependent on rainfall and depth, and is mediated by genomically divergent microorganisms.</title>
        <authorList>
            <person name="Diamond S."/>
            <person name="Andeer P.F."/>
            <person name="Li Z."/>
            <person name="Crits-Christoph A."/>
            <person name="Burstein D."/>
            <person name="Anantharaman K."/>
            <person name="Lane K.R."/>
            <person name="Thomas B.C."/>
            <person name="Pan C."/>
            <person name="Northen T.R."/>
            <person name="Banfield J.F."/>
        </authorList>
    </citation>
    <scope>NUCLEOTIDE SEQUENCE [LARGE SCALE GENOMIC DNA]</scope>
    <source>
        <strain evidence="6">NP_3</strain>
    </source>
</reference>
<gene>
    <name evidence="6" type="ORF">E6H00_00995</name>
</gene>
<comment type="caution">
    <text evidence="6">The sequence shown here is derived from an EMBL/GenBank/DDBJ whole genome shotgun (WGS) entry which is preliminary data.</text>
</comment>
<dbReference type="PANTHER" id="PTHR35005:SF1">
    <property type="entry name" value="2-AMINO-5-FORMYLAMINO-6-RIBOSYLAMINOPYRIMIDIN-4(3H)-ONE 5'-MONOPHOSPHATE DEFORMYLASE"/>
    <property type="match status" value="1"/>
</dbReference>
<dbReference type="GO" id="GO:0046872">
    <property type="term" value="F:metal ion binding"/>
    <property type="evidence" value="ECO:0007669"/>
    <property type="project" value="UniProtKB-KW"/>
</dbReference>
<keyword evidence="4" id="KW-0862">Zinc</keyword>
<comment type="similarity">
    <text evidence="5">Belongs to the creatininase superfamily.</text>
</comment>
<dbReference type="Gene3D" id="3.40.50.10310">
    <property type="entry name" value="Creatininase"/>
    <property type="match status" value="1"/>
</dbReference>
<dbReference type="GO" id="GO:0016811">
    <property type="term" value="F:hydrolase activity, acting on carbon-nitrogen (but not peptide) bonds, in linear amides"/>
    <property type="evidence" value="ECO:0007669"/>
    <property type="project" value="TreeGrafter"/>
</dbReference>
<evidence type="ECO:0000313" key="7">
    <source>
        <dbReference type="Proteomes" id="UP000318509"/>
    </source>
</evidence>
<dbReference type="InterPro" id="IPR024087">
    <property type="entry name" value="Creatininase-like_sf"/>
</dbReference>
<evidence type="ECO:0000313" key="6">
    <source>
        <dbReference type="EMBL" id="TMI93617.1"/>
    </source>
</evidence>
<name>A0A537KCW8_9BACT</name>
<dbReference type="PANTHER" id="PTHR35005">
    <property type="entry name" value="3-DEHYDRO-SCYLLO-INOSOSE HYDROLASE"/>
    <property type="match status" value="1"/>
</dbReference>
<accession>A0A537KCW8</accession>
<evidence type="ECO:0000256" key="3">
    <source>
        <dbReference type="ARBA" id="ARBA00022801"/>
    </source>
</evidence>
<proteinExistence type="inferred from homology"/>
<evidence type="ECO:0000256" key="1">
    <source>
        <dbReference type="ARBA" id="ARBA00001947"/>
    </source>
</evidence>
<protein>
    <submittedName>
        <fullName evidence="6">Creatininase family protein</fullName>
    </submittedName>
</protein>
<evidence type="ECO:0000256" key="5">
    <source>
        <dbReference type="ARBA" id="ARBA00024029"/>
    </source>
</evidence>